<organism evidence="2 3">
    <name type="scientific">Bosea lupini</name>
    <dbReference type="NCBI Taxonomy" id="1036779"/>
    <lineage>
        <taxon>Bacteria</taxon>
        <taxon>Pseudomonadati</taxon>
        <taxon>Pseudomonadota</taxon>
        <taxon>Alphaproteobacteria</taxon>
        <taxon>Hyphomicrobiales</taxon>
        <taxon>Boseaceae</taxon>
        <taxon>Bosea</taxon>
    </lineage>
</organism>
<dbReference type="GO" id="GO:0030151">
    <property type="term" value="F:molybdenum ion binding"/>
    <property type="evidence" value="ECO:0007669"/>
    <property type="project" value="InterPro"/>
</dbReference>
<dbReference type="InterPro" id="IPR011037">
    <property type="entry name" value="Pyrv_Knase-like_insert_dom_sf"/>
</dbReference>
<dbReference type="OrthoDB" id="581532at2"/>
<keyword evidence="3" id="KW-1185">Reference proteome</keyword>
<dbReference type="PANTHER" id="PTHR36930">
    <property type="entry name" value="METAL-SULFUR CLUSTER BIOSYNTHESIS PROTEINS YUAD-RELATED"/>
    <property type="match status" value="1"/>
</dbReference>
<dbReference type="GO" id="GO:0030170">
    <property type="term" value="F:pyridoxal phosphate binding"/>
    <property type="evidence" value="ECO:0007669"/>
    <property type="project" value="InterPro"/>
</dbReference>
<dbReference type="Gene3D" id="2.40.33.20">
    <property type="entry name" value="PK beta-barrel domain-like"/>
    <property type="match status" value="1"/>
</dbReference>
<dbReference type="Pfam" id="PF03473">
    <property type="entry name" value="MOSC"/>
    <property type="match status" value="1"/>
</dbReference>
<dbReference type="PANTHER" id="PTHR36930:SF1">
    <property type="entry name" value="MOSC DOMAIN-CONTAINING PROTEIN"/>
    <property type="match status" value="1"/>
</dbReference>
<sequence length="237" mass="25953">MTGKVAELWRYPVSSMAGERLDQLHIHAAGVVGDRIWGLLDAATGRIASPGREKHFIGVPRAHAKAVQEGVALSLDGERWVGPRDAELLEGLSQAFGFMPVLKPFDAFGSGGFRPRYEHAPIHLVTSAAIRSLERELPGSVIDARRFRPNILVDWPDDLEAIPEHGWIGREIRIGDVVLRGREPCGRCGFITIAQEGLPQDVEILRTVVKRHERNFGIYCDVVTPGEIATGATVTVG</sequence>
<evidence type="ECO:0000313" key="3">
    <source>
        <dbReference type="Proteomes" id="UP000199664"/>
    </source>
</evidence>
<dbReference type="InterPro" id="IPR005303">
    <property type="entry name" value="MOCOS_middle"/>
</dbReference>
<dbReference type="SUPFAM" id="SSF50800">
    <property type="entry name" value="PK beta-barrel domain-like"/>
    <property type="match status" value="1"/>
</dbReference>
<evidence type="ECO:0000259" key="1">
    <source>
        <dbReference type="PROSITE" id="PS51340"/>
    </source>
</evidence>
<dbReference type="RefSeq" id="WP_091830328.1">
    <property type="nucleotide sequence ID" value="NZ_FOAN01000001.1"/>
</dbReference>
<dbReference type="Proteomes" id="UP000199664">
    <property type="component" value="Unassembled WGS sequence"/>
</dbReference>
<reference evidence="3" key="1">
    <citation type="submission" date="2016-10" db="EMBL/GenBank/DDBJ databases">
        <authorList>
            <person name="Varghese N."/>
            <person name="Submissions S."/>
        </authorList>
    </citation>
    <scope>NUCLEOTIDE SEQUENCE [LARGE SCALE GENOMIC DNA]</scope>
    <source>
        <strain evidence="3">LMG 26383,CCUG 61248,R- 45681</strain>
    </source>
</reference>
<dbReference type="EMBL" id="FOAN01000001">
    <property type="protein sequence ID" value="SEK63285.1"/>
    <property type="molecule type" value="Genomic_DNA"/>
</dbReference>
<dbReference type="InterPro" id="IPR005302">
    <property type="entry name" value="MoCF_Sase_C"/>
</dbReference>
<proteinExistence type="predicted"/>
<dbReference type="GO" id="GO:0003824">
    <property type="term" value="F:catalytic activity"/>
    <property type="evidence" value="ECO:0007669"/>
    <property type="project" value="InterPro"/>
</dbReference>
<feature type="domain" description="MOSC" evidence="1">
    <location>
        <begin position="73"/>
        <end position="237"/>
    </location>
</feature>
<dbReference type="PROSITE" id="PS51340">
    <property type="entry name" value="MOSC"/>
    <property type="match status" value="1"/>
</dbReference>
<dbReference type="AlphaFoldDB" id="A0A1H7IR84"/>
<protein>
    <recommendedName>
        <fullName evidence="1">MOSC domain-containing protein</fullName>
    </recommendedName>
</protein>
<dbReference type="InterPro" id="IPR052716">
    <property type="entry name" value="MOSC_domain"/>
</dbReference>
<name>A0A1H7IR84_9HYPH</name>
<gene>
    <name evidence="2" type="ORF">SAMN04515666_1011029</name>
</gene>
<evidence type="ECO:0000313" key="2">
    <source>
        <dbReference type="EMBL" id="SEK63285.1"/>
    </source>
</evidence>
<accession>A0A1H7IR84</accession>
<dbReference type="STRING" id="1036779.SAMN04515666_1011029"/>
<dbReference type="Pfam" id="PF03476">
    <property type="entry name" value="MOSC_N"/>
    <property type="match status" value="1"/>
</dbReference>